<reference evidence="1 2" key="1">
    <citation type="journal article" date="2016" name="Nat. Commun.">
        <title>Thousands of microbial genomes shed light on interconnected biogeochemical processes in an aquifer system.</title>
        <authorList>
            <person name="Anantharaman K."/>
            <person name="Brown C.T."/>
            <person name="Hug L.A."/>
            <person name="Sharon I."/>
            <person name="Castelle C.J."/>
            <person name="Probst A.J."/>
            <person name="Thomas B.C."/>
            <person name="Singh A."/>
            <person name="Wilkins M.J."/>
            <person name="Karaoz U."/>
            <person name="Brodie E.L."/>
            <person name="Williams K.H."/>
            <person name="Hubbard S.S."/>
            <person name="Banfield J.F."/>
        </authorList>
    </citation>
    <scope>NUCLEOTIDE SEQUENCE [LARGE SCALE GENOMIC DNA]</scope>
</reference>
<organism evidence="1 2">
    <name type="scientific">Candidatus Komeilibacteria bacterium RIFCSPLOWO2_02_FULL_48_11</name>
    <dbReference type="NCBI Taxonomy" id="1798553"/>
    <lineage>
        <taxon>Bacteria</taxon>
        <taxon>Candidatus Komeiliibacteriota</taxon>
    </lineage>
</organism>
<dbReference type="PANTHER" id="PTHR39189">
    <property type="entry name" value="UPF0173 METAL-DEPENDENT HYDROLASE YTKL"/>
    <property type="match status" value="1"/>
</dbReference>
<dbReference type="Proteomes" id="UP000178109">
    <property type="component" value="Unassembled WGS sequence"/>
</dbReference>
<dbReference type="Pfam" id="PF13483">
    <property type="entry name" value="Lactamase_B_3"/>
    <property type="match status" value="1"/>
</dbReference>
<evidence type="ECO:0000313" key="2">
    <source>
        <dbReference type="Proteomes" id="UP000178109"/>
    </source>
</evidence>
<dbReference type="PANTHER" id="PTHR39189:SF1">
    <property type="entry name" value="UPF0173 METAL-DEPENDENT HYDROLASE YTKL"/>
    <property type="match status" value="1"/>
</dbReference>
<dbReference type="AlphaFoldDB" id="A0A1G2BT70"/>
<dbReference type="SUPFAM" id="SSF56281">
    <property type="entry name" value="Metallo-hydrolase/oxidoreductase"/>
    <property type="match status" value="1"/>
</dbReference>
<dbReference type="InterPro" id="IPR036866">
    <property type="entry name" value="RibonucZ/Hydroxyglut_hydro"/>
</dbReference>
<gene>
    <name evidence="1" type="ORF">A3H70_00920</name>
</gene>
<evidence type="ECO:0008006" key="3">
    <source>
        <dbReference type="Google" id="ProtNLM"/>
    </source>
</evidence>
<dbReference type="Gene3D" id="3.60.15.10">
    <property type="entry name" value="Ribonuclease Z/Hydroxyacylglutathione hydrolase-like"/>
    <property type="match status" value="1"/>
</dbReference>
<name>A0A1G2BT70_9BACT</name>
<dbReference type="EMBL" id="MHKO01000026">
    <property type="protein sequence ID" value="OGY92198.1"/>
    <property type="molecule type" value="Genomic_DNA"/>
</dbReference>
<comment type="caution">
    <text evidence="1">The sequence shown here is derived from an EMBL/GenBank/DDBJ whole genome shotgun (WGS) entry which is preliminary data.</text>
</comment>
<sequence>MHLDLLGLSGARLQSNDNIILLSPPSAESELRSVRYKADIVVLGKSGDKVNVAPNGDNQPIFTISGPGEYEAKGAFFYCLANPAKGDPGSLLTSLTVEDVVVTHLGSLRRPLTDKELELFEGTDILLVPVGGGDVLSPEQAADLVGDIEPRVVIPMHGAKTGLKTRYHDVTEFLKQMGAKTEPQEKVKITKKDLPQEGLDIIYLLP</sequence>
<dbReference type="STRING" id="1798553.A3H70_00920"/>
<protein>
    <recommendedName>
        <fullName evidence="3">Zn-dependent hydrolase</fullName>
    </recommendedName>
</protein>
<evidence type="ECO:0000313" key="1">
    <source>
        <dbReference type="EMBL" id="OGY92198.1"/>
    </source>
</evidence>
<proteinExistence type="predicted"/>
<accession>A0A1G2BT70</accession>